<dbReference type="PROSITE" id="PS51352">
    <property type="entry name" value="THIOREDOXIN_2"/>
    <property type="match status" value="1"/>
</dbReference>
<evidence type="ECO:0000256" key="5">
    <source>
        <dbReference type="ARBA" id="ARBA00023284"/>
    </source>
</evidence>
<dbReference type="CDD" id="cd03010">
    <property type="entry name" value="TlpA_like_DsbE"/>
    <property type="match status" value="1"/>
</dbReference>
<keyword evidence="5" id="KW-0676">Redox-active center</keyword>
<comment type="subcellular location">
    <subcellularLocation>
        <location evidence="1">Cell envelope</location>
    </subcellularLocation>
</comment>
<feature type="domain" description="Thioredoxin" evidence="6">
    <location>
        <begin position="36"/>
        <end position="175"/>
    </location>
</feature>
<dbReference type="OrthoDB" id="9799347at2"/>
<dbReference type="PANTHER" id="PTHR42852">
    <property type="entry name" value="THIOL:DISULFIDE INTERCHANGE PROTEIN DSBE"/>
    <property type="match status" value="1"/>
</dbReference>
<sequence length="175" mass="18941">MRSRLALWVPLALFAFFAGLAAYMLTQDKDQFVESTMIGQPLPAFALQPAFAGLPGAAKADFAGKPKLLNIWASWCVPCIAEAPQLDALKRQGVEIIGIAIRDRPEDVAGFLAKYGNPYTRIGSDPISEVQLGIGSSGVPETFVIDAQGVIRYQHIGDIRDDDVPTLLAELEKAR</sequence>
<dbReference type="STRING" id="1112.A9D12_10605"/>
<dbReference type="KEGG" id="pns:A9D12_10605"/>
<dbReference type="InterPro" id="IPR013740">
    <property type="entry name" value="Redoxin"/>
</dbReference>
<keyword evidence="8" id="KW-1185">Reference proteome</keyword>
<dbReference type="GO" id="GO:0017004">
    <property type="term" value="P:cytochrome complex assembly"/>
    <property type="evidence" value="ECO:0007669"/>
    <property type="project" value="UniProtKB-KW"/>
</dbReference>
<keyword evidence="3" id="KW-0201">Cytochrome c-type biogenesis</keyword>
<reference evidence="7 8" key="1">
    <citation type="submission" date="2016-05" db="EMBL/GenBank/DDBJ databases">
        <title>Compelete Genome Sequence of Bacteriochlorophyll-Synthesizing Bacterium Porphyrobacter neustonensis DSM 9434.</title>
        <authorList>
            <person name="Shi X.-L."/>
            <person name="Wu Y.-H."/>
            <person name="Cheng H."/>
            <person name="Xu L."/>
            <person name="Zhang X.-Q."/>
            <person name="Wang C.-S."/>
            <person name="Xu X.-W."/>
        </authorList>
    </citation>
    <scope>NUCLEOTIDE SEQUENCE [LARGE SCALE GENOMIC DNA]</scope>
    <source>
        <strain evidence="7 8">DSM 9434</strain>
    </source>
</reference>
<dbReference type="SUPFAM" id="SSF52833">
    <property type="entry name" value="Thioredoxin-like"/>
    <property type="match status" value="1"/>
</dbReference>
<keyword evidence="4" id="KW-1015">Disulfide bond</keyword>
<organism evidence="7 8">
    <name type="scientific">Erythrobacter neustonensis</name>
    <dbReference type="NCBI Taxonomy" id="1112"/>
    <lineage>
        <taxon>Bacteria</taxon>
        <taxon>Pseudomonadati</taxon>
        <taxon>Pseudomonadota</taxon>
        <taxon>Alphaproteobacteria</taxon>
        <taxon>Sphingomonadales</taxon>
        <taxon>Erythrobacteraceae</taxon>
        <taxon>Erythrobacter/Porphyrobacter group</taxon>
        <taxon>Erythrobacter</taxon>
    </lineage>
</organism>
<dbReference type="InterPro" id="IPR013766">
    <property type="entry name" value="Thioredoxin_domain"/>
</dbReference>
<dbReference type="Gene3D" id="3.40.30.10">
    <property type="entry name" value="Glutaredoxin"/>
    <property type="match status" value="1"/>
</dbReference>
<proteinExistence type="inferred from homology"/>
<evidence type="ECO:0000256" key="1">
    <source>
        <dbReference type="ARBA" id="ARBA00004196"/>
    </source>
</evidence>
<evidence type="ECO:0000256" key="2">
    <source>
        <dbReference type="ARBA" id="ARBA00007758"/>
    </source>
</evidence>
<dbReference type="AlphaFoldDB" id="A0A192D5L6"/>
<name>A0A192D5L6_9SPHN</name>
<dbReference type="NCBIfam" id="TIGR00385">
    <property type="entry name" value="dsbE"/>
    <property type="match status" value="1"/>
</dbReference>
<dbReference type="GO" id="GO:0015036">
    <property type="term" value="F:disulfide oxidoreductase activity"/>
    <property type="evidence" value="ECO:0007669"/>
    <property type="project" value="InterPro"/>
</dbReference>
<dbReference type="Proteomes" id="UP000078263">
    <property type="component" value="Chromosome"/>
</dbReference>
<dbReference type="InterPro" id="IPR050553">
    <property type="entry name" value="Thioredoxin_ResA/DsbE_sf"/>
</dbReference>
<accession>A0A192D5L6</accession>
<gene>
    <name evidence="7" type="ORF">A9D12_10605</name>
</gene>
<dbReference type="PANTHER" id="PTHR42852:SF6">
    <property type="entry name" value="THIOL:DISULFIDE INTERCHANGE PROTEIN DSBE"/>
    <property type="match status" value="1"/>
</dbReference>
<dbReference type="GO" id="GO:0030288">
    <property type="term" value="C:outer membrane-bounded periplasmic space"/>
    <property type="evidence" value="ECO:0007669"/>
    <property type="project" value="InterPro"/>
</dbReference>
<comment type="similarity">
    <text evidence="2">Belongs to the thioredoxin family. DsbE subfamily.</text>
</comment>
<protein>
    <submittedName>
        <fullName evidence="7">Alkyl hydroperoxide reductase</fullName>
    </submittedName>
</protein>
<dbReference type="Pfam" id="PF08534">
    <property type="entry name" value="Redoxin"/>
    <property type="match status" value="1"/>
</dbReference>
<evidence type="ECO:0000313" key="7">
    <source>
        <dbReference type="EMBL" id="ANK13316.1"/>
    </source>
</evidence>
<evidence type="ECO:0000256" key="4">
    <source>
        <dbReference type="ARBA" id="ARBA00023157"/>
    </source>
</evidence>
<dbReference type="InterPro" id="IPR036249">
    <property type="entry name" value="Thioredoxin-like_sf"/>
</dbReference>
<evidence type="ECO:0000256" key="3">
    <source>
        <dbReference type="ARBA" id="ARBA00022748"/>
    </source>
</evidence>
<dbReference type="InterPro" id="IPR004799">
    <property type="entry name" value="Periplasmic_diS_OxRdtase_DsbE"/>
</dbReference>
<evidence type="ECO:0000313" key="8">
    <source>
        <dbReference type="Proteomes" id="UP000078263"/>
    </source>
</evidence>
<dbReference type="RefSeq" id="WP_068351668.1">
    <property type="nucleotide sequence ID" value="NZ_CP016033.1"/>
</dbReference>
<evidence type="ECO:0000259" key="6">
    <source>
        <dbReference type="PROSITE" id="PS51352"/>
    </source>
</evidence>
<dbReference type="EMBL" id="CP016033">
    <property type="protein sequence ID" value="ANK13316.1"/>
    <property type="molecule type" value="Genomic_DNA"/>
</dbReference>